<dbReference type="EMBL" id="WKLT01000004">
    <property type="protein sequence ID" value="MRY57562.1"/>
    <property type="molecule type" value="Genomic_DNA"/>
</dbReference>
<dbReference type="InterPro" id="IPR046228">
    <property type="entry name" value="DUF6261"/>
</dbReference>
<evidence type="ECO:0000313" key="3">
    <source>
        <dbReference type="Proteomes" id="UP000463337"/>
    </source>
</evidence>
<feature type="compositionally biased region" description="Pro residues" evidence="1">
    <location>
        <begin position="248"/>
        <end position="258"/>
    </location>
</feature>
<organism evidence="2 3">
    <name type="scientific">Parabacteroides distasonis</name>
    <dbReference type="NCBI Taxonomy" id="823"/>
    <lineage>
        <taxon>Bacteria</taxon>
        <taxon>Pseudomonadati</taxon>
        <taxon>Bacteroidota</taxon>
        <taxon>Bacteroidia</taxon>
        <taxon>Bacteroidales</taxon>
        <taxon>Tannerellaceae</taxon>
        <taxon>Parabacteroides</taxon>
    </lineage>
</organism>
<protein>
    <submittedName>
        <fullName evidence="2">Cell surface protein</fullName>
    </submittedName>
</protein>
<comment type="caution">
    <text evidence="2">The sequence shown here is derived from an EMBL/GenBank/DDBJ whole genome shotgun (WGS) entry which is preliminary data.</text>
</comment>
<evidence type="ECO:0000313" key="2">
    <source>
        <dbReference type="EMBL" id="MRY57562.1"/>
    </source>
</evidence>
<sequence length="270" mass="29707">MSLAKQIGSVSKTALTNAGHMNMNNEIYARILDTTVAALHLEALAPGYKECIDREAECVNRVTKSASTAQLEAKDKERDKTLQFIYSMNGSYKVCPDETLRTPALLVDSVLRAYDKIYAKAYAEETALIDGLLLDLAKADVSEALKTLHLDTYVAQLKTLNDAYKALDITRTDEYSARVKTDTTKARKATDETLDLIIQRVNAYAVLEPTEAINAFIDTVNQIFRKYKNLIAAKGGPTSPSKPDDKPYPTPDPTPEPENPGGDSESPDEI</sequence>
<gene>
    <name evidence="2" type="ORF">GKD59_06470</name>
</gene>
<reference evidence="2 3" key="1">
    <citation type="journal article" date="2019" name="Nat. Med.">
        <title>A library of human gut bacterial isolates paired with longitudinal multiomics data enables mechanistic microbiome research.</title>
        <authorList>
            <person name="Poyet M."/>
            <person name="Groussin M."/>
            <person name="Gibbons S.M."/>
            <person name="Avila-Pacheco J."/>
            <person name="Jiang X."/>
            <person name="Kearney S.M."/>
            <person name="Perrotta A.R."/>
            <person name="Berdy B."/>
            <person name="Zhao S."/>
            <person name="Lieberman T.D."/>
            <person name="Swanson P.K."/>
            <person name="Smith M."/>
            <person name="Roesemann S."/>
            <person name="Alexander J.E."/>
            <person name="Rich S.A."/>
            <person name="Livny J."/>
            <person name="Vlamakis H."/>
            <person name="Clish C."/>
            <person name="Bullock K."/>
            <person name="Deik A."/>
            <person name="Scott J."/>
            <person name="Pierce K.A."/>
            <person name="Xavier R.J."/>
            <person name="Alm E.J."/>
        </authorList>
    </citation>
    <scope>NUCLEOTIDE SEQUENCE [LARGE SCALE GENOMIC DNA]</scope>
    <source>
        <strain evidence="2 3">BIOML-A41</strain>
    </source>
</reference>
<proteinExistence type="predicted"/>
<evidence type="ECO:0000256" key="1">
    <source>
        <dbReference type="SAM" id="MobiDB-lite"/>
    </source>
</evidence>
<accession>A0A415MH73</accession>
<dbReference type="RefSeq" id="WP_048927891.1">
    <property type="nucleotide sequence ID" value="NZ_AP019729.1"/>
</dbReference>
<dbReference type="Pfam" id="PF19775">
    <property type="entry name" value="DUF6261"/>
    <property type="match status" value="1"/>
</dbReference>
<feature type="region of interest" description="Disordered" evidence="1">
    <location>
        <begin position="233"/>
        <end position="270"/>
    </location>
</feature>
<dbReference type="Proteomes" id="UP000463337">
    <property type="component" value="Unassembled WGS sequence"/>
</dbReference>
<name>A0A415MH73_PARDI</name>
<dbReference type="AlphaFoldDB" id="A0A415MH73"/>